<organism evidence="6 7">
    <name type="scientific">Geodia barretti</name>
    <name type="common">Barrett's horny sponge</name>
    <dbReference type="NCBI Taxonomy" id="519541"/>
    <lineage>
        <taxon>Eukaryota</taxon>
        <taxon>Metazoa</taxon>
        <taxon>Porifera</taxon>
        <taxon>Demospongiae</taxon>
        <taxon>Heteroscleromorpha</taxon>
        <taxon>Tetractinellida</taxon>
        <taxon>Astrophorina</taxon>
        <taxon>Geodiidae</taxon>
        <taxon>Geodia</taxon>
    </lineage>
</organism>
<dbReference type="Proteomes" id="UP001174909">
    <property type="component" value="Unassembled WGS sequence"/>
</dbReference>
<dbReference type="PANTHER" id="PTHR43899">
    <property type="entry name" value="RH59310P"/>
    <property type="match status" value="1"/>
</dbReference>
<keyword evidence="7" id="KW-1185">Reference proteome</keyword>
<evidence type="ECO:0000256" key="2">
    <source>
        <dbReference type="ARBA" id="ARBA00022857"/>
    </source>
</evidence>
<feature type="transmembrane region" description="Helical" evidence="5">
    <location>
        <begin position="7"/>
        <end position="25"/>
    </location>
</feature>
<dbReference type="PRINTS" id="PR00081">
    <property type="entry name" value="GDHRDH"/>
</dbReference>
<dbReference type="Gene3D" id="3.40.50.720">
    <property type="entry name" value="NAD(P)-binding Rossmann-like Domain"/>
    <property type="match status" value="1"/>
</dbReference>
<evidence type="ECO:0000256" key="3">
    <source>
        <dbReference type="ARBA" id="ARBA00023002"/>
    </source>
</evidence>
<keyword evidence="3" id="KW-0560">Oxidoreductase</keyword>
<comment type="caution">
    <text evidence="6">The sequence shown here is derived from an EMBL/GenBank/DDBJ whole genome shotgun (WGS) entry which is preliminary data.</text>
</comment>
<evidence type="ECO:0000313" key="7">
    <source>
        <dbReference type="Proteomes" id="UP001174909"/>
    </source>
</evidence>
<dbReference type="PANTHER" id="PTHR43899:SF13">
    <property type="entry name" value="RH59310P"/>
    <property type="match status" value="1"/>
</dbReference>
<dbReference type="InterPro" id="IPR051019">
    <property type="entry name" value="VLCFA-Steroid_DH"/>
</dbReference>
<dbReference type="CDD" id="cd05356">
    <property type="entry name" value="17beta-HSD1_like_SDR_c"/>
    <property type="match status" value="1"/>
</dbReference>
<dbReference type="EMBL" id="CASHTH010002466">
    <property type="protein sequence ID" value="CAI8030283.1"/>
    <property type="molecule type" value="Genomic_DNA"/>
</dbReference>
<dbReference type="Pfam" id="PF00106">
    <property type="entry name" value="adh_short"/>
    <property type="match status" value="1"/>
</dbReference>
<dbReference type="InterPro" id="IPR002347">
    <property type="entry name" value="SDR_fam"/>
</dbReference>
<dbReference type="InterPro" id="IPR036291">
    <property type="entry name" value="NAD(P)-bd_dom_sf"/>
</dbReference>
<reference evidence="6" key="1">
    <citation type="submission" date="2023-03" db="EMBL/GenBank/DDBJ databases">
        <authorList>
            <person name="Steffen K."/>
            <person name="Cardenas P."/>
        </authorList>
    </citation>
    <scope>NUCLEOTIDE SEQUENCE</scope>
</reference>
<name>A0AA35SHW9_GEOBA</name>
<dbReference type="GO" id="GO:0016491">
    <property type="term" value="F:oxidoreductase activity"/>
    <property type="evidence" value="ECO:0007669"/>
    <property type="project" value="UniProtKB-KW"/>
</dbReference>
<comment type="similarity">
    <text evidence="1 4">Belongs to the short-chain dehydrogenases/reductases (SDR) family.</text>
</comment>
<accession>A0AA35SHW9</accession>
<dbReference type="PRINTS" id="PR00080">
    <property type="entry name" value="SDRFAMILY"/>
</dbReference>
<gene>
    <name evidence="6" type="ORF">GBAR_LOCUS17171</name>
</gene>
<evidence type="ECO:0000256" key="1">
    <source>
        <dbReference type="ARBA" id="ARBA00006484"/>
    </source>
</evidence>
<dbReference type="GO" id="GO:0005783">
    <property type="term" value="C:endoplasmic reticulum"/>
    <property type="evidence" value="ECO:0007669"/>
    <property type="project" value="TreeGrafter"/>
</dbReference>
<keyword evidence="5" id="KW-0812">Transmembrane</keyword>
<evidence type="ECO:0000256" key="5">
    <source>
        <dbReference type="SAM" id="Phobius"/>
    </source>
</evidence>
<dbReference type="PIRSF" id="PIRSF000126">
    <property type="entry name" value="11-beta-HSD1"/>
    <property type="match status" value="1"/>
</dbReference>
<keyword evidence="2" id="KW-0521">NADP</keyword>
<dbReference type="FunFam" id="3.40.50.720:FF:000137">
    <property type="entry name" value="Hydroxysteroid (17-beta) dehydrogenase 3"/>
    <property type="match status" value="1"/>
</dbReference>
<dbReference type="SUPFAM" id="SSF51735">
    <property type="entry name" value="NAD(P)-binding Rossmann-fold domains"/>
    <property type="match status" value="1"/>
</dbReference>
<proteinExistence type="inferred from homology"/>
<dbReference type="AlphaFoldDB" id="A0AA35SHW9"/>
<evidence type="ECO:0000256" key="4">
    <source>
        <dbReference type="RuleBase" id="RU000363"/>
    </source>
</evidence>
<sequence length="316" mass="35033">MDGFLDIFWSVCAAVGTLYILWVAIQLLSGLWGGIFAYILVPLGLGGGLVDLRVYGPWAAVTGASEGIGRGYALELARRGLNVVLMSRSREKLEKVAREIRETHGRDALIVPVDFTRGPAVYETLRETLHQLDIGLLVNNVGLSHKYAQYFLELDMQRARDIIELNCQAMVHMTHLLLPRMVDRGRGAIINISSYSSAHPQPLLGLYSSTKKLVNFFSEALSEEYSRRGILVQTVIPHFVSTEMTKIRRNIFVPTGADYSKSAVGTIGIQGTTYGCLPHAIVCSLTNLTPKFIITRLAFAVLSYARSRYLRLASKK</sequence>
<keyword evidence="5" id="KW-1133">Transmembrane helix</keyword>
<protein>
    <submittedName>
        <fullName evidence="6">Very-long-chain 3-oxoacyl-CoA reductase</fullName>
    </submittedName>
</protein>
<evidence type="ECO:0000313" key="6">
    <source>
        <dbReference type="EMBL" id="CAI8030283.1"/>
    </source>
</evidence>
<feature type="transmembrane region" description="Helical" evidence="5">
    <location>
        <begin position="31"/>
        <end position="50"/>
    </location>
</feature>
<keyword evidence="5" id="KW-0472">Membrane</keyword>